<gene>
    <name evidence="2" type="primary">Necator_chrV.g18417</name>
    <name evidence="2" type="ORF">RB195_013626</name>
</gene>
<proteinExistence type="predicted"/>
<evidence type="ECO:0000313" key="2">
    <source>
        <dbReference type="EMBL" id="KAK6754749.1"/>
    </source>
</evidence>
<reference evidence="2 3" key="1">
    <citation type="submission" date="2023-08" db="EMBL/GenBank/DDBJ databases">
        <title>A Necator americanus chromosomal reference genome.</title>
        <authorList>
            <person name="Ilik V."/>
            <person name="Petrzelkova K.J."/>
            <person name="Pardy F."/>
            <person name="Fuh T."/>
            <person name="Niatou-Singa F.S."/>
            <person name="Gouil Q."/>
            <person name="Baker L."/>
            <person name="Ritchie M.E."/>
            <person name="Jex A.R."/>
            <person name="Gazzola D."/>
            <person name="Li H."/>
            <person name="Toshio Fujiwara R."/>
            <person name="Zhan B."/>
            <person name="Aroian R.V."/>
            <person name="Pafco B."/>
            <person name="Schwarz E.M."/>
        </authorList>
    </citation>
    <scope>NUCLEOTIDE SEQUENCE [LARGE SCALE GENOMIC DNA]</scope>
    <source>
        <strain evidence="2 3">Aroian</strain>
        <tissue evidence="2">Whole animal</tissue>
    </source>
</reference>
<evidence type="ECO:0000313" key="3">
    <source>
        <dbReference type="Proteomes" id="UP001303046"/>
    </source>
</evidence>
<accession>A0ABR1DWJ3</accession>
<protein>
    <submittedName>
        <fullName evidence="2">Uncharacterized protein</fullName>
    </submittedName>
</protein>
<name>A0ABR1DWJ3_NECAM</name>
<evidence type="ECO:0000256" key="1">
    <source>
        <dbReference type="SAM" id="MobiDB-lite"/>
    </source>
</evidence>
<dbReference type="EMBL" id="JAVFWL010000005">
    <property type="protein sequence ID" value="KAK6754749.1"/>
    <property type="molecule type" value="Genomic_DNA"/>
</dbReference>
<keyword evidence="3" id="KW-1185">Reference proteome</keyword>
<organism evidence="2 3">
    <name type="scientific">Necator americanus</name>
    <name type="common">Human hookworm</name>
    <dbReference type="NCBI Taxonomy" id="51031"/>
    <lineage>
        <taxon>Eukaryota</taxon>
        <taxon>Metazoa</taxon>
        <taxon>Ecdysozoa</taxon>
        <taxon>Nematoda</taxon>
        <taxon>Chromadorea</taxon>
        <taxon>Rhabditida</taxon>
        <taxon>Rhabditina</taxon>
        <taxon>Rhabditomorpha</taxon>
        <taxon>Strongyloidea</taxon>
        <taxon>Ancylostomatidae</taxon>
        <taxon>Bunostominae</taxon>
        <taxon>Necator</taxon>
    </lineage>
</organism>
<comment type="caution">
    <text evidence="2">The sequence shown here is derived from an EMBL/GenBank/DDBJ whole genome shotgun (WGS) entry which is preliminary data.</text>
</comment>
<dbReference type="Proteomes" id="UP001303046">
    <property type="component" value="Unassembled WGS sequence"/>
</dbReference>
<feature type="region of interest" description="Disordered" evidence="1">
    <location>
        <begin position="55"/>
        <end position="86"/>
    </location>
</feature>
<sequence>MKGIEACQDLDVLELRTEICANADKKKRNLHFRHDSSCEDVNIPTQILVPGTKAKMREADAHVHSAHSPGTSTREEGEEESRSEALSAIRELQRLEICDR</sequence>